<evidence type="ECO:0000256" key="1">
    <source>
        <dbReference type="ARBA" id="ARBA00022468"/>
    </source>
</evidence>
<feature type="compositionally biased region" description="Low complexity" evidence="4">
    <location>
        <begin position="438"/>
        <end position="450"/>
    </location>
</feature>
<dbReference type="InterPro" id="IPR031160">
    <property type="entry name" value="F_BAR_dom"/>
</dbReference>
<feature type="compositionally biased region" description="Low complexity" evidence="4">
    <location>
        <begin position="358"/>
        <end position="380"/>
    </location>
</feature>
<evidence type="ECO:0000256" key="2">
    <source>
        <dbReference type="PROSITE-ProRule" id="PRU01077"/>
    </source>
</evidence>
<name>A0AAD6J6A8_DREDA</name>
<dbReference type="SUPFAM" id="SSF103657">
    <property type="entry name" value="BAR/IMD domain-like"/>
    <property type="match status" value="1"/>
</dbReference>
<dbReference type="SUPFAM" id="SSF48350">
    <property type="entry name" value="GTPase activation domain, GAP"/>
    <property type="match status" value="1"/>
</dbReference>
<dbReference type="InterPro" id="IPR008936">
    <property type="entry name" value="Rho_GTPase_activation_prot"/>
</dbReference>
<dbReference type="InterPro" id="IPR027267">
    <property type="entry name" value="AH/BAR_dom_sf"/>
</dbReference>
<dbReference type="Pfam" id="PF00611">
    <property type="entry name" value="FCH"/>
    <property type="match status" value="1"/>
</dbReference>
<dbReference type="PROSITE" id="PS50238">
    <property type="entry name" value="RHOGAP"/>
    <property type="match status" value="1"/>
</dbReference>
<comment type="caution">
    <text evidence="7">The sequence shown here is derived from an EMBL/GenBank/DDBJ whole genome shotgun (WGS) entry which is preliminary data.</text>
</comment>
<feature type="compositionally biased region" description="Low complexity" evidence="4">
    <location>
        <begin position="388"/>
        <end position="400"/>
    </location>
</feature>
<keyword evidence="2 3" id="KW-0175">Coiled coil</keyword>
<feature type="region of interest" description="Disordered" evidence="4">
    <location>
        <begin position="347"/>
        <end position="452"/>
    </location>
</feature>
<dbReference type="GO" id="GO:0005096">
    <property type="term" value="F:GTPase activator activity"/>
    <property type="evidence" value="ECO:0007669"/>
    <property type="project" value="UniProtKB-KW"/>
</dbReference>
<evidence type="ECO:0000313" key="8">
    <source>
        <dbReference type="Proteomes" id="UP001221413"/>
    </source>
</evidence>
<dbReference type="GO" id="GO:0005938">
    <property type="term" value="C:cell cortex"/>
    <property type="evidence" value="ECO:0007669"/>
    <property type="project" value="UniProtKB-ARBA"/>
</dbReference>
<keyword evidence="8" id="KW-1185">Reference proteome</keyword>
<feature type="domain" description="Rho-GAP" evidence="5">
    <location>
        <begin position="458"/>
        <end position="647"/>
    </location>
</feature>
<feature type="coiled-coil region" evidence="3">
    <location>
        <begin position="137"/>
        <end position="196"/>
    </location>
</feature>
<evidence type="ECO:0000259" key="5">
    <source>
        <dbReference type="PROSITE" id="PS50238"/>
    </source>
</evidence>
<dbReference type="Proteomes" id="UP001221413">
    <property type="component" value="Unassembled WGS sequence"/>
</dbReference>
<dbReference type="InterPro" id="IPR000198">
    <property type="entry name" value="RhoGAP_dom"/>
</dbReference>
<dbReference type="Gene3D" id="1.10.555.10">
    <property type="entry name" value="Rho GTPase activation protein"/>
    <property type="match status" value="1"/>
</dbReference>
<dbReference type="PROSITE" id="PS51741">
    <property type="entry name" value="F_BAR"/>
    <property type="match status" value="1"/>
</dbReference>
<keyword evidence="1" id="KW-0343">GTPase activation</keyword>
<accession>A0AAD6J6A8</accession>
<evidence type="ECO:0000256" key="4">
    <source>
        <dbReference type="SAM" id="MobiDB-lite"/>
    </source>
</evidence>
<dbReference type="InterPro" id="IPR050729">
    <property type="entry name" value="Rho-GAP"/>
</dbReference>
<dbReference type="GO" id="GO:0007165">
    <property type="term" value="P:signal transduction"/>
    <property type="evidence" value="ECO:0007669"/>
    <property type="project" value="InterPro"/>
</dbReference>
<protein>
    <submittedName>
        <fullName evidence="7">Beta-chimaerin</fullName>
    </submittedName>
</protein>
<dbReference type="PANTHER" id="PTHR23176:SF136">
    <property type="entry name" value="RHO GTPASE ACTIVATOR (RGD1)"/>
    <property type="match status" value="1"/>
</dbReference>
<reference evidence="7" key="1">
    <citation type="submission" date="2023-01" db="EMBL/GenBank/DDBJ databases">
        <title>The chitinases involved in constricting ring structure development in the nematode-trapping fungus Drechslerella dactyloides.</title>
        <authorList>
            <person name="Wang R."/>
            <person name="Zhang L."/>
            <person name="Tang P."/>
            <person name="Li S."/>
            <person name="Liang L."/>
        </authorList>
    </citation>
    <scope>NUCLEOTIDE SEQUENCE</scope>
    <source>
        <strain evidence="7">YMF1.00031</strain>
    </source>
</reference>
<gene>
    <name evidence="7" type="ORF">Dda_0277</name>
</gene>
<dbReference type="SMART" id="SM00055">
    <property type="entry name" value="FCH"/>
    <property type="match status" value="1"/>
</dbReference>
<feature type="compositionally biased region" description="Low complexity" evidence="4">
    <location>
        <begin position="19"/>
        <end position="36"/>
    </location>
</feature>
<evidence type="ECO:0000256" key="3">
    <source>
        <dbReference type="SAM" id="Coils"/>
    </source>
</evidence>
<evidence type="ECO:0000259" key="6">
    <source>
        <dbReference type="PROSITE" id="PS51741"/>
    </source>
</evidence>
<dbReference type="InterPro" id="IPR001060">
    <property type="entry name" value="FCH_dom"/>
</dbReference>
<dbReference type="Gene3D" id="1.20.1270.60">
    <property type="entry name" value="Arfaptin homology (AH) domain/BAR domain"/>
    <property type="match status" value="1"/>
</dbReference>
<dbReference type="AlphaFoldDB" id="A0AAD6J6A8"/>
<dbReference type="EMBL" id="JAQGDS010000001">
    <property type="protein sequence ID" value="KAJ6264135.1"/>
    <property type="molecule type" value="Genomic_DNA"/>
</dbReference>
<organism evidence="7 8">
    <name type="scientific">Drechslerella dactyloides</name>
    <name type="common">Nematode-trapping fungus</name>
    <name type="synonym">Arthrobotrys dactyloides</name>
    <dbReference type="NCBI Taxonomy" id="74499"/>
    <lineage>
        <taxon>Eukaryota</taxon>
        <taxon>Fungi</taxon>
        <taxon>Dikarya</taxon>
        <taxon>Ascomycota</taxon>
        <taxon>Pezizomycotina</taxon>
        <taxon>Orbiliomycetes</taxon>
        <taxon>Orbiliales</taxon>
        <taxon>Orbiliaceae</taxon>
        <taxon>Drechslerella</taxon>
    </lineage>
</organism>
<dbReference type="Pfam" id="PF00620">
    <property type="entry name" value="RhoGAP"/>
    <property type="match status" value="1"/>
</dbReference>
<feature type="domain" description="F-BAR" evidence="6">
    <location>
        <begin position="41"/>
        <end position="304"/>
    </location>
</feature>
<sequence>MTAPRGAGYPATNGFSHHQNAAGPSQPAQGPPGAAAVTTQMSPDVNEILQSELGVNALLSKLRESTISARDFAGFLKKRAQIEEDHAFGLKKLCRITHDTIHRDDGPRRGTLMVGLEESNRIHDRLADNGIAFATGLNTMSEELTELANNIDRGRKQWKQAAVNSEKKGPDSFHLLEKLKMKSDGLAEEYERIRNGGRSNKHFGLGGGRHPEEDARRKLEMADMEYQKQVEVANRVHHDLFHNERPQTVKALRDMILECDAGLSLQLQKFGYDGWLIYNGIVALNESFAFNNGRTVSSAGPEGDLRKALLNVDDERDMHNFIMEFASKAPPQKLGPMKFTYERHPALSLPMSQPPPQEQQTQNMPPVQQNMPPQQQHTPQSGPPSAFQNPQQPPQGYQQQRSASIGSLGGAYPPSTTVGFDPPDRAPGSHPVVHRKAPPSQAQQQSTTPKPVKPVFGVPLETLLARDGNAVPIVVIQCMTAVELYGLEMEGIYRQAGATSHILKIKETFDNDPSRVDFRIPDHFYQNVHSAASTLKQFFRELPDPVLTYALYDEFIESAKIDDDNLRRDSLHALINRLPDAHYATVRALVLHLNRVMQHSAVNKMNSWNLAICFGPTLMSTRPEDLRNTNAQNRALDTILRNALDIFDED</sequence>
<proteinExistence type="predicted"/>
<feature type="region of interest" description="Disordered" evidence="4">
    <location>
        <begin position="1"/>
        <end position="38"/>
    </location>
</feature>
<dbReference type="SMART" id="SM00324">
    <property type="entry name" value="RhoGAP"/>
    <property type="match status" value="1"/>
</dbReference>
<dbReference type="PANTHER" id="PTHR23176">
    <property type="entry name" value="RHO/RAC/CDC GTPASE-ACTIVATING PROTEIN"/>
    <property type="match status" value="1"/>
</dbReference>
<evidence type="ECO:0000313" key="7">
    <source>
        <dbReference type="EMBL" id="KAJ6264135.1"/>
    </source>
</evidence>